<dbReference type="AlphaFoldDB" id="A0A068SVK3"/>
<evidence type="ECO:0000313" key="6">
    <source>
        <dbReference type="Proteomes" id="UP000028181"/>
    </source>
</evidence>
<protein>
    <submittedName>
        <fullName evidence="5">ABC-type amino acid transport system, secreted component</fullName>
    </submittedName>
</protein>
<dbReference type="OrthoDB" id="9814231at2"/>
<dbReference type="Proteomes" id="UP000028181">
    <property type="component" value="Chromosome I"/>
</dbReference>
<reference evidence="6" key="1">
    <citation type="journal article" date="2014" name="BMC Genomics">
        <title>Genome sequencing of two Neorhizobium galegae strains reveals a noeT gene responsible for the unusual acetylation of the nodulation factors.</title>
        <authorList>
            <person name="Osterman J."/>
            <person name="Marsh J."/>
            <person name="Laine P.K."/>
            <person name="Zeng Z."/>
            <person name="Alatalo E."/>
            <person name="Sullivan J.T."/>
            <person name="Young J.P."/>
            <person name="Thomas-Oates J."/>
            <person name="Paulin L."/>
            <person name="Lindstrom K."/>
        </authorList>
    </citation>
    <scope>NUCLEOTIDE SEQUENCE [LARGE SCALE GENOMIC DNA]</scope>
    <source>
        <strain evidence="6">HAMBI 540</strain>
    </source>
</reference>
<evidence type="ECO:0000256" key="3">
    <source>
        <dbReference type="SAM" id="SignalP"/>
    </source>
</evidence>
<evidence type="ECO:0000259" key="4">
    <source>
        <dbReference type="SMART" id="SM00062"/>
    </source>
</evidence>
<dbReference type="EMBL" id="HG938353">
    <property type="protein sequence ID" value="CDN50253.1"/>
    <property type="molecule type" value="Genomic_DNA"/>
</dbReference>
<dbReference type="HOGENOM" id="CLU_019602_18_1_5"/>
<gene>
    <name evidence="5" type="ORF">RG540_CH41100</name>
</gene>
<name>A0A068SVK3_NEOGA</name>
<comment type="subcellular location">
    <subcellularLocation>
        <location evidence="1">Periplasm</location>
    </subcellularLocation>
</comment>
<evidence type="ECO:0000313" key="5">
    <source>
        <dbReference type="EMBL" id="CDN50253.1"/>
    </source>
</evidence>
<evidence type="ECO:0000256" key="2">
    <source>
        <dbReference type="ARBA" id="ARBA00022729"/>
    </source>
</evidence>
<dbReference type="SMART" id="SM00062">
    <property type="entry name" value="PBPb"/>
    <property type="match status" value="1"/>
</dbReference>
<evidence type="ECO:0000256" key="1">
    <source>
        <dbReference type="ARBA" id="ARBA00004418"/>
    </source>
</evidence>
<accession>A0A068SVK3</accession>
<feature type="chain" id="PRO_5001653434" evidence="3">
    <location>
        <begin position="21"/>
        <end position="278"/>
    </location>
</feature>
<dbReference type="GO" id="GO:0042597">
    <property type="term" value="C:periplasmic space"/>
    <property type="evidence" value="ECO:0007669"/>
    <property type="project" value="UniProtKB-SubCell"/>
</dbReference>
<feature type="domain" description="Solute-binding protein family 3/N-terminal" evidence="4">
    <location>
        <begin position="28"/>
        <end position="269"/>
    </location>
</feature>
<dbReference type="SUPFAM" id="SSF53850">
    <property type="entry name" value="Periplasmic binding protein-like II"/>
    <property type="match status" value="1"/>
</dbReference>
<dbReference type="CDD" id="cd01004">
    <property type="entry name" value="PBP2_MidA_like"/>
    <property type="match status" value="1"/>
</dbReference>
<feature type="signal peptide" evidence="3">
    <location>
        <begin position="1"/>
        <end position="20"/>
    </location>
</feature>
<dbReference type="PANTHER" id="PTHR35936">
    <property type="entry name" value="MEMBRANE-BOUND LYTIC MUREIN TRANSGLYCOSYLASE F"/>
    <property type="match status" value="1"/>
</dbReference>
<dbReference type="GeneID" id="24259434"/>
<keyword evidence="2 3" id="KW-0732">Signal</keyword>
<dbReference type="Gene3D" id="3.40.190.10">
    <property type="entry name" value="Periplasmic binding protein-like II"/>
    <property type="match status" value="2"/>
</dbReference>
<dbReference type="RefSeq" id="WP_080724992.1">
    <property type="nucleotide sequence ID" value="NZ_HG938353.1"/>
</dbReference>
<dbReference type="PATRIC" id="fig|1028800.3.peg.4165"/>
<dbReference type="KEGG" id="ngg:RG540_CH41100"/>
<proteinExistence type="predicted"/>
<dbReference type="PANTHER" id="PTHR35936:SF17">
    <property type="entry name" value="ARGININE-BINDING EXTRACELLULAR PROTEIN ARTP"/>
    <property type="match status" value="1"/>
</dbReference>
<dbReference type="Pfam" id="PF00497">
    <property type="entry name" value="SBP_bac_3"/>
    <property type="match status" value="1"/>
</dbReference>
<dbReference type="InterPro" id="IPR001638">
    <property type="entry name" value="Solute-binding_3/MltF_N"/>
</dbReference>
<organism evidence="5 6">
    <name type="scientific">Neorhizobium galegae bv. orientalis str. HAMBI 540</name>
    <dbReference type="NCBI Taxonomy" id="1028800"/>
    <lineage>
        <taxon>Bacteria</taxon>
        <taxon>Pseudomonadati</taxon>
        <taxon>Pseudomonadota</taxon>
        <taxon>Alphaproteobacteria</taxon>
        <taxon>Hyphomicrobiales</taxon>
        <taxon>Rhizobiaceae</taxon>
        <taxon>Rhizobium/Agrobacterium group</taxon>
        <taxon>Neorhizobium</taxon>
    </lineage>
</organism>
<dbReference type="eggNOG" id="COG0834">
    <property type="taxonomic scope" value="Bacteria"/>
</dbReference>
<keyword evidence="6" id="KW-1185">Reference proteome</keyword>
<sequence length="278" mass="29647">MMKKTLCLAFLAMMTTSALAEPTLTKGKISFAADFAAAPNQFIRTDGQKDGLNVDMCGEIGKRLGQEVEWTNLAFPGLVPGLQAKRFDSLCTAIFINPDRLKIMNMIAYVQWGEGLMVPKGNPGGISCEGKIGVPASYNACFDGLAGKVVSVAAGGTTNKNLQAQSDRMVAAGKKAIDIRAFDSNSEAIQAAVTKQVDAAYLNDPQAAYYISTSKAPFDMAFTGNAANRLAITTLKDNTELANMIVKALEAMRADGTYNKIVEKWGVAPVDAFVLNPQ</sequence>